<dbReference type="AlphaFoldDB" id="A0A915ZJ50"/>
<organism evidence="2 3">
    <name type="scientific">Rhizophagus irregularis</name>
    <dbReference type="NCBI Taxonomy" id="588596"/>
    <lineage>
        <taxon>Eukaryota</taxon>
        <taxon>Fungi</taxon>
        <taxon>Fungi incertae sedis</taxon>
        <taxon>Mucoromycota</taxon>
        <taxon>Glomeromycotina</taxon>
        <taxon>Glomeromycetes</taxon>
        <taxon>Glomerales</taxon>
        <taxon>Glomeraceae</taxon>
        <taxon>Rhizophagus</taxon>
    </lineage>
</organism>
<feature type="compositionally biased region" description="Polar residues" evidence="1">
    <location>
        <begin position="1"/>
        <end position="12"/>
    </location>
</feature>
<gene>
    <name evidence="2" type="ORF">CHRIB12_LOCUS16146</name>
</gene>
<dbReference type="Proteomes" id="UP000684084">
    <property type="component" value="Unassembled WGS sequence"/>
</dbReference>
<accession>A0A915ZJ50</accession>
<dbReference type="OrthoDB" id="2383742at2759"/>
<dbReference type="VEuPathDB" id="FungiDB:RhiirFUN_008482"/>
<feature type="compositionally biased region" description="Basic residues" evidence="1">
    <location>
        <begin position="41"/>
        <end position="51"/>
    </location>
</feature>
<evidence type="ECO:0000313" key="2">
    <source>
        <dbReference type="EMBL" id="CAB5378373.1"/>
    </source>
</evidence>
<protein>
    <submittedName>
        <fullName evidence="2">Uncharacterized protein</fullName>
    </submittedName>
</protein>
<comment type="caution">
    <text evidence="2">The sequence shown here is derived from an EMBL/GenBank/DDBJ whole genome shotgun (WGS) entry which is preliminary data.</text>
</comment>
<evidence type="ECO:0000313" key="3">
    <source>
        <dbReference type="Proteomes" id="UP000684084"/>
    </source>
</evidence>
<dbReference type="EMBL" id="CAGKOT010000039">
    <property type="protein sequence ID" value="CAB5378373.1"/>
    <property type="molecule type" value="Genomic_DNA"/>
</dbReference>
<name>A0A915ZJ50_9GLOM</name>
<sequence length="276" mass="30946">MALQDLSGTSVSHIEPNRDIETLVDQENLDQENSRDNQKPKNTKNTKEKKSKTIPGISKWFEWSWPVAGQFAGYVRARSLPHIGKWINFSPAQIANLCGTVYRPSPTVSEPTEPNTPWIMPNPSIKTDSEFPINEVMNEIVESQAISLEQEFPLKKGWALKENLKLGNKGGGKRISKKVVQYLQGYFLAGNLRAADRYSPENMHTCLEELAAEGELTLEEIPTVKTIKGWIGRYSANFKKEASEKALVENMESNQSGAVAESSIRPNKCQKKVKNL</sequence>
<reference evidence="2" key="1">
    <citation type="submission" date="2020-05" db="EMBL/GenBank/DDBJ databases">
        <authorList>
            <person name="Rincon C."/>
            <person name="Sanders R I."/>
            <person name="Robbins C."/>
            <person name="Chaturvedi A."/>
        </authorList>
    </citation>
    <scope>NUCLEOTIDE SEQUENCE</scope>
    <source>
        <strain evidence="2">CHB12</strain>
    </source>
</reference>
<feature type="region of interest" description="Disordered" evidence="1">
    <location>
        <begin position="1"/>
        <end position="51"/>
    </location>
</feature>
<evidence type="ECO:0000256" key="1">
    <source>
        <dbReference type="SAM" id="MobiDB-lite"/>
    </source>
</evidence>
<proteinExistence type="predicted"/>